<name>A0A1B6F372_9HEMI</name>
<evidence type="ECO:0000256" key="5">
    <source>
        <dbReference type="ARBA" id="ARBA00023136"/>
    </source>
</evidence>
<dbReference type="EMBL" id="GECZ01024977">
    <property type="protein sequence ID" value="JAS44792.1"/>
    <property type="molecule type" value="Transcribed_RNA"/>
</dbReference>
<dbReference type="Gene3D" id="1.20.1250.20">
    <property type="entry name" value="MFS general substrate transporter like domains"/>
    <property type="match status" value="1"/>
</dbReference>
<keyword evidence="4 6" id="KW-1133">Transmembrane helix</keyword>
<dbReference type="InterPro" id="IPR024989">
    <property type="entry name" value="MFS_assoc_dom"/>
</dbReference>
<feature type="transmembrane region" description="Helical" evidence="6">
    <location>
        <begin position="430"/>
        <end position="453"/>
    </location>
</feature>
<feature type="transmembrane region" description="Helical" evidence="6">
    <location>
        <begin position="85"/>
        <end position="104"/>
    </location>
</feature>
<feature type="transmembrane region" description="Helical" evidence="6">
    <location>
        <begin position="390"/>
        <end position="410"/>
    </location>
</feature>
<feature type="transmembrane region" description="Helical" evidence="6">
    <location>
        <begin position="514"/>
        <end position="537"/>
    </location>
</feature>
<dbReference type="GO" id="GO:0016020">
    <property type="term" value="C:membrane"/>
    <property type="evidence" value="ECO:0007669"/>
    <property type="project" value="UniProtKB-SubCell"/>
</dbReference>
<feature type="transmembrane region" description="Helical" evidence="6">
    <location>
        <begin position="592"/>
        <end position="615"/>
    </location>
</feature>
<sequence>MSPVNFNLVSLKCLLFFFFGGLGCLVPGLAQAGYKVGLHVDELYVVSVVAPCVALLGPLVAAPLADRLGVPAQGSTARYGRYMRAMLVIITILGAVLYTALLYVPPVSRLHERNPPVSFLCSGEGAVVMQDQCQEIPCYNWPDDNRGTLFLSACRHVCGEGPITPGGLYTTTTPPEIITETRDDDYGLPSEEEELPSDIPGFKLRKRDLTQVEMPRLCFDQNGQSVCHVYTEYTKQLPINVTLTPSLLPKDTLEWCSYKILDKITCKQPLSMDASTAQLMENCSVVCDLDDPYNRSESLLIESECRHTLGDPQLTFWTFLVLRSVADIFPTTALALLASCLVVAARDTPALLCRQLMYAALGYAFVPPIVDFVVDILPEDPITEKHLQSYGYHIITFAILSVISALIILFDRSLPLSPVDYHLHSGPGHLTLRGAGGEIGALSLVLILLGLLSSAIDSYIPWESVVLALIPSLLVLWYSEKVVDYCGHSNILIVAFTFYIIRYTGLLICEEVWGLFLFGALEVFTLVLSWSTAILYLRHLVPRHILVTGQALAIIAFFCIGRCLGSVMGGVLLEHIKNPSLPKWNDYYSETLYETGAVLSAVIASLYFILYHFFLKHKWRKQNNRVSQPVVQDTNANGTYTPLKIYNQPVKDQRIRY</sequence>
<evidence type="ECO:0000259" key="7">
    <source>
        <dbReference type="Pfam" id="PF12832"/>
    </source>
</evidence>
<dbReference type="Pfam" id="PF12832">
    <property type="entry name" value="MFS_1_like"/>
    <property type="match status" value="1"/>
</dbReference>
<feature type="transmembrane region" description="Helical" evidence="6">
    <location>
        <begin position="356"/>
        <end position="378"/>
    </location>
</feature>
<dbReference type="InterPro" id="IPR036259">
    <property type="entry name" value="MFS_trans_sf"/>
</dbReference>
<feature type="transmembrane region" description="Helical" evidence="6">
    <location>
        <begin position="459"/>
        <end position="478"/>
    </location>
</feature>
<keyword evidence="3 6" id="KW-0812">Transmembrane</keyword>
<dbReference type="PANTHER" id="PTHR16172:SF27">
    <property type="entry name" value="FI19426P1"/>
    <property type="match status" value="1"/>
</dbReference>
<evidence type="ECO:0000313" key="9">
    <source>
        <dbReference type="EMBL" id="JAS44792.1"/>
    </source>
</evidence>
<evidence type="ECO:0000256" key="1">
    <source>
        <dbReference type="ARBA" id="ARBA00004141"/>
    </source>
</evidence>
<feature type="transmembrane region" description="Helical" evidence="6">
    <location>
        <begin position="316"/>
        <end position="344"/>
    </location>
</feature>
<accession>A0A1B6F372</accession>
<feature type="domain" description="Major facilitator superfamily associated" evidence="7">
    <location>
        <begin position="9"/>
        <end position="576"/>
    </location>
</feature>
<feature type="transmembrane region" description="Helical" evidence="6">
    <location>
        <begin position="549"/>
        <end position="572"/>
    </location>
</feature>
<reference evidence="8" key="1">
    <citation type="submission" date="2015-11" db="EMBL/GenBank/DDBJ databases">
        <title>De novo transcriptome assembly of four potential Pierce s Disease insect vectors from Arizona vineyards.</title>
        <authorList>
            <person name="Tassone E.E."/>
        </authorList>
    </citation>
    <scope>NUCLEOTIDE SEQUENCE</scope>
</reference>
<organism evidence="8">
    <name type="scientific">Cuerna arida</name>
    <dbReference type="NCBI Taxonomy" id="1464854"/>
    <lineage>
        <taxon>Eukaryota</taxon>
        <taxon>Metazoa</taxon>
        <taxon>Ecdysozoa</taxon>
        <taxon>Arthropoda</taxon>
        <taxon>Hexapoda</taxon>
        <taxon>Insecta</taxon>
        <taxon>Pterygota</taxon>
        <taxon>Neoptera</taxon>
        <taxon>Paraneoptera</taxon>
        <taxon>Hemiptera</taxon>
        <taxon>Auchenorrhyncha</taxon>
        <taxon>Membracoidea</taxon>
        <taxon>Cicadellidae</taxon>
        <taxon>Cicadellinae</taxon>
        <taxon>Proconiini</taxon>
        <taxon>Cuerna</taxon>
    </lineage>
</organism>
<evidence type="ECO:0000256" key="3">
    <source>
        <dbReference type="ARBA" id="ARBA00022692"/>
    </source>
</evidence>
<feature type="transmembrane region" description="Helical" evidence="6">
    <location>
        <begin position="42"/>
        <end position="64"/>
    </location>
</feature>
<gene>
    <name evidence="8" type="ORF">g.43317</name>
    <name evidence="9" type="ORF">g.43321</name>
</gene>
<keyword evidence="5 6" id="KW-0472">Membrane</keyword>
<protein>
    <recommendedName>
        <fullName evidence="7">Major facilitator superfamily associated domain-containing protein</fullName>
    </recommendedName>
</protein>
<feature type="transmembrane region" description="Helical" evidence="6">
    <location>
        <begin position="490"/>
        <end position="508"/>
    </location>
</feature>
<evidence type="ECO:0000256" key="6">
    <source>
        <dbReference type="SAM" id="Phobius"/>
    </source>
</evidence>
<proteinExistence type="inferred from homology"/>
<evidence type="ECO:0000313" key="8">
    <source>
        <dbReference type="EMBL" id="JAS44638.1"/>
    </source>
</evidence>
<comment type="subcellular location">
    <subcellularLocation>
        <location evidence="1">Membrane</location>
        <topology evidence="1">Multi-pass membrane protein</topology>
    </subcellularLocation>
</comment>
<dbReference type="InterPro" id="IPR051717">
    <property type="entry name" value="MFS_MFSD6"/>
</dbReference>
<dbReference type="SUPFAM" id="SSF103473">
    <property type="entry name" value="MFS general substrate transporter"/>
    <property type="match status" value="1"/>
</dbReference>
<dbReference type="PANTHER" id="PTHR16172">
    <property type="entry name" value="MAJOR FACILITATOR SUPERFAMILY DOMAIN-CONTAINING PROTEIN 6-LIKE"/>
    <property type="match status" value="1"/>
</dbReference>
<comment type="similarity">
    <text evidence="2">Belongs to the major facilitator superfamily. MFSD6 family.</text>
</comment>
<evidence type="ECO:0000256" key="2">
    <source>
        <dbReference type="ARBA" id="ARBA00005241"/>
    </source>
</evidence>
<dbReference type="EMBL" id="GECZ01025131">
    <property type="protein sequence ID" value="JAS44638.1"/>
    <property type="molecule type" value="Transcribed_RNA"/>
</dbReference>
<evidence type="ECO:0000256" key="4">
    <source>
        <dbReference type="ARBA" id="ARBA00022989"/>
    </source>
</evidence>
<dbReference type="AlphaFoldDB" id="A0A1B6F372"/>